<dbReference type="OrthoDB" id="7690177at2759"/>
<proteinExistence type="predicted"/>
<protein>
    <submittedName>
        <fullName evidence="2">Uncharacterized protein</fullName>
    </submittedName>
</protein>
<evidence type="ECO:0000256" key="1">
    <source>
        <dbReference type="SAM" id="MobiDB-lite"/>
    </source>
</evidence>
<reference evidence="2 3" key="1">
    <citation type="submission" date="2015-07" db="EMBL/GenBank/DDBJ databases">
        <title>The genome of Eufriesea mexicana.</title>
        <authorList>
            <person name="Pan H."/>
            <person name="Kapheim K."/>
        </authorList>
    </citation>
    <scope>NUCLEOTIDE SEQUENCE [LARGE SCALE GENOMIC DNA]</scope>
    <source>
        <strain evidence="2">0111107269</strain>
        <tissue evidence="2">Whole body</tissue>
    </source>
</reference>
<organism evidence="2 3">
    <name type="scientific">Eufriesea mexicana</name>
    <dbReference type="NCBI Taxonomy" id="516756"/>
    <lineage>
        <taxon>Eukaryota</taxon>
        <taxon>Metazoa</taxon>
        <taxon>Ecdysozoa</taxon>
        <taxon>Arthropoda</taxon>
        <taxon>Hexapoda</taxon>
        <taxon>Insecta</taxon>
        <taxon>Pterygota</taxon>
        <taxon>Neoptera</taxon>
        <taxon>Endopterygota</taxon>
        <taxon>Hymenoptera</taxon>
        <taxon>Apocrita</taxon>
        <taxon>Aculeata</taxon>
        <taxon>Apoidea</taxon>
        <taxon>Anthophila</taxon>
        <taxon>Apidae</taxon>
        <taxon>Eufriesea</taxon>
    </lineage>
</organism>
<feature type="region of interest" description="Disordered" evidence="1">
    <location>
        <begin position="116"/>
        <end position="141"/>
    </location>
</feature>
<accession>A0A310S741</accession>
<dbReference type="Proteomes" id="UP000250275">
    <property type="component" value="Unassembled WGS sequence"/>
</dbReference>
<dbReference type="EMBL" id="KQ766603">
    <property type="protein sequence ID" value="OAD53654.1"/>
    <property type="molecule type" value="Genomic_DNA"/>
</dbReference>
<feature type="compositionally biased region" description="Basic and acidic residues" evidence="1">
    <location>
        <begin position="128"/>
        <end position="137"/>
    </location>
</feature>
<name>A0A310S741_9HYME</name>
<sequence>MSITSDTMYNARTVAPSFISSNMHYDCIPRYKKNHQNVMFEHIEITKPSLFNCYSYDTLMETDEDECDYSIASGYLNNDSIILEASVQNRLKANNKLQLQQPATYGADVLQCRNRKRRNSDLNPTNQLKKDGGKDYVQDGMGSTKDYGSTTVLYKPEALHVNTIDNNMEQSMVMDKNCCWSGNNHDILKNTNYETLLFNSGQKSIENTIEYEKILFETHGCSIYQFHRLQLISNDGSEAEF</sequence>
<gene>
    <name evidence="2" type="ORF">WN48_09667</name>
</gene>
<evidence type="ECO:0000313" key="3">
    <source>
        <dbReference type="Proteomes" id="UP000250275"/>
    </source>
</evidence>
<evidence type="ECO:0000313" key="2">
    <source>
        <dbReference type="EMBL" id="OAD53654.1"/>
    </source>
</evidence>
<dbReference type="AlphaFoldDB" id="A0A310S741"/>
<keyword evidence="3" id="KW-1185">Reference proteome</keyword>